<keyword evidence="7 9" id="KW-1133">Transmembrane helix</keyword>
<dbReference type="PROSITE" id="PS50893">
    <property type="entry name" value="ABC_TRANSPORTER_2"/>
    <property type="match status" value="1"/>
</dbReference>
<dbReference type="GO" id="GO:0005886">
    <property type="term" value="C:plasma membrane"/>
    <property type="evidence" value="ECO:0007669"/>
    <property type="project" value="UniProtKB-SubCell"/>
</dbReference>
<feature type="transmembrane region" description="Helical" evidence="9">
    <location>
        <begin position="126"/>
        <end position="150"/>
    </location>
</feature>
<feature type="transmembrane region" description="Helical" evidence="9">
    <location>
        <begin position="52"/>
        <end position="77"/>
    </location>
</feature>
<dbReference type="CDD" id="cd18548">
    <property type="entry name" value="ABC_6TM_Tm287_like"/>
    <property type="match status" value="1"/>
</dbReference>
<dbReference type="PANTHER" id="PTHR43394">
    <property type="entry name" value="ATP-DEPENDENT PERMEASE MDL1, MITOCHONDRIAL"/>
    <property type="match status" value="1"/>
</dbReference>
<dbReference type="Gene3D" id="1.20.1560.10">
    <property type="entry name" value="ABC transporter type 1, transmembrane domain"/>
    <property type="match status" value="1"/>
</dbReference>
<dbReference type="GO" id="GO:0005524">
    <property type="term" value="F:ATP binding"/>
    <property type="evidence" value="ECO:0007669"/>
    <property type="project" value="UniProtKB-KW"/>
</dbReference>
<feature type="transmembrane region" description="Helical" evidence="9">
    <location>
        <begin position="156"/>
        <end position="176"/>
    </location>
</feature>
<evidence type="ECO:0000256" key="8">
    <source>
        <dbReference type="ARBA" id="ARBA00023136"/>
    </source>
</evidence>
<dbReference type="InterPro" id="IPR027417">
    <property type="entry name" value="P-loop_NTPase"/>
</dbReference>
<dbReference type="EMBL" id="GU180079">
    <property type="protein sequence ID" value="ADM94925.1"/>
    <property type="molecule type" value="Genomic_DNA"/>
</dbReference>
<evidence type="ECO:0000256" key="5">
    <source>
        <dbReference type="ARBA" id="ARBA00022741"/>
    </source>
</evidence>
<name>G3BMG0_9BACT</name>
<evidence type="ECO:0000256" key="1">
    <source>
        <dbReference type="ARBA" id="ARBA00004651"/>
    </source>
</evidence>
<evidence type="ECO:0000256" key="4">
    <source>
        <dbReference type="ARBA" id="ARBA00022692"/>
    </source>
</evidence>
<evidence type="ECO:0000256" key="6">
    <source>
        <dbReference type="ARBA" id="ARBA00022840"/>
    </source>
</evidence>
<evidence type="ECO:0000256" key="2">
    <source>
        <dbReference type="ARBA" id="ARBA00022448"/>
    </source>
</evidence>
<dbReference type="SMART" id="SM00382">
    <property type="entry name" value="AAA"/>
    <property type="match status" value="1"/>
</dbReference>
<evidence type="ECO:0000256" key="7">
    <source>
        <dbReference type="ARBA" id="ARBA00022989"/>
    </source>
</evidence>
<comment type="subcellular location">
    <subcellularLocation>
        <location evidence="1">Cell membrane</location>
        <topology evidence="1">Multi-pass membrane protein</topology>
    </subcellularLocation>
</comment>
<reference evidence="12" key="1">
    <citation type="submission" date="2009-11" db="EMBL/GenBank/DDBJ databases">
        <title>Microbial diversity profiles of fluids from low-temperature petroleum reservoirs with and without exogenous water perturbation.</title>
        <authorList>
            <person name="Pham V.D."/>
            <person name="Hnatow L.L."/>
            <person name="Zhang S."/>
            <person name="Fallon R.D."/>
            <person name="DeLong E.F."/>
            <person name="Keeler S.J."/>
        </authorList>
    </citation>
    <scope>NUCLEOTIDE SEQUENCE</scope>
</reference>
<feature type="domain" description="ABC transporter" evidence="10">
    <location>
        <begin position="333"/>
        <end position="569"/>
    </location>
</feature>
<evidence type="ECO:0000313" key="12">
    <source>
        <dbReference type="EMBL" id="ADM94925.1"/>
    </source>
</evidence>
<keyword evidence="8 9" id="KW-0472">Membrane</keyword>
<proteinExistence type="predicted"/>
<dbReference type="Pfam" id="PF00664">
    <property type="entry name" value="ABC_membrane"/>
    <property type="match status" value="1"/>
</dbReference>
<dbReference type="PROSITE" id="PS50929">
    <property type="entry name" value="ABC_TM1F"/>
    <property type="match status" value="1"/>
</dbReference>
<feature type="transmembrane region" description="Helical" evidence="9">
    <location>
        <begin position="12"/>
        <end position="32"/>
    </location>
</feature>
<accession>G3BMG0</accession>
<dbReference type="PANTHER" id="PTHR43394:SF1">
    <property type="entry name" value="ATP-BINDING CASSETTE SUB-FAMILY B MEMBER 10, MITOCHONDRIAL"/>
    <property type="match status" value="1"/>
</dbReference>
<dbReference type="Gene3D" id="3.40.50.300">
    <property type="entry name" value="P-loop containing nucleotide triphosphate hydrolases"/>
    <property type="match status" value="1"/>
</dbReference>
<feature type="transmembrane region" description="Helical" evidence="9">
    <location>
        <begin position="236"/>
        <end position="259"/>
    </location>
</feature>
<feature type="transmembrane region" description="Helical" evidence="9">
    <location>
        <begin position="279"/>
        <end position="297"/>
    </location>
</feature>
<dbReference type="FunFam" id="1.20.1560.10:FF:000040">
    <property type="entry name" value="Multidrug ABC transporter ATP-binding protein"/>
    <property type="match status" value="1"/>
</dbReference>
<dbReference type="InterPro" id="IPR003593">
    <property type="entry name" value="AAA+_ATPase"/>
</dbReference>
<evidence type="ECO:0000256" key="3">
    <source>
        <dbReference type="ARBA" id="ARBA00022475"/>
    </source>
</evidence>
<dbReference type="InterPro" id="IPR003439">
    <property type="entry name" value="ABC_transporter-like_ATP-bd"/>
</dbReference>
<keyword evidence="4 9" id="KW-0812">Transmembrane</keyword>
<organism evidence="12">
    <name type="scientific">uncultured Atribacterota bacterium</name>
    <dbReference type="NCBI Taxonomy" id="263865"/>
    <lineage>
        <taxon>Bacteria</taxon>
        <taxon>Pseudomonadati</taxon>
        <taxon>Atribacterota</taxon>
        <taxon>environmental samples</taxon>
    </lineage>
</organism>
<dbReference type="SUPFAM" id="SSF52540">
    <property type="entry name" value="P-loop containing nucleoside triphosphate hydrolases"/>
    <property type="match status" value="1"/>
</dbReference>
<keyword evidence="5" id="KW-0547">Nucleotide-binding</keyword>
<dbReference type="Pfam" id="PF00005">
    <property type="entry name" value="ABC_tran"/>
    <property type="match status" value="1"/>
</dbReference>
<protein>
    <submittedName>
        <fullName evidence="12">ABC-type multidrug transport system</fullName>
    </submittedName>
</protein>
<dbReference type="PROSITE" id="PS00211">
    <property type="entry name" value="ABC_TRANSPORTER_1"/>
    <property type="match status" value="1"/>
</dbReference>
<dbReference type="FunFam" id="3.40.50.300:FF:000854">
    <property type="entry name" value="Multidrug ABC transporter ATP-binding protein"/>
    <property type="match status" value="1"/>
</dbReference>
<evidence type="ECO:0000256" key="9">
    <source>
        <dbReference type="SAM" id="Phobius"/>
    </source>
</evidence>
<dbReference type="AlphaFoldDB" id="G3BMG0"/>
<dbReference type="SUPFAM" id="SSF90123">
    <property type="entry name" value="ABC transporter transmembrane region"/>
    <property type="match status" value="1"/>
</dbReference>
<keyword evidence="2" id="KW-0813">Transport</keyword>
<dbReference type="GO" id="GO:0016887">
    <property type="term" value="F:ATP hydrolysis activity"/>
    <property type="evidence" value="ECO:0007669"/>
    <property type="project" value="InterPro"/>
</dbReference>
<keyword evidence="6" id="KW-0067">ATP-binding</keyword>
<keyword evidence="3" id="KW-1003">Cell membrane</keyword>
<sequence length="581" mass="64454">MKDLLIKFLKPYGKQIILAIVFLLLQVMSNLYLPSLNADIINNGVAKGDINYIIKTGSFMLMVTLLLVTCAIASSYFSSKIAMSFGRDMRRAIFYKVESFSQADLDKFGTPSLITRNTNDVHQIQMLVLLGLNLMVMAPLMCLGGIIMALSQDVVLSSSIIIIAPLMGVVVWLLLIKATPLFRSIQIKIDRVNQIMREKLMGVRVIRAFVRSDYEARRFDEANRDLTSTTLRVNRIMALAIPGLIIIMNISTVAIIWFGGHRIESGAMPIGNLTAFLTYIMEIMISVILAMGMFIMVPRAEASAERVLEVLNTEPSIKDPDKPVVSGKREGNIEFCEVEFSYPQAEEAVLKNISFRAAPGETTAIIGSTGCGKSTLVTLIPRFYDVSSGSIRIDGIDIRNIFLPDLRDRIGLVPQKAFLFSGTIADNLRYGNENATDEELWQALEIAQAKDFVMELPDKLYAPVEQGGVNFSGGQRQRLAIARALVKKPEIYLFDDSFSALDYKTDAQLRLALKGKTIHSTVIIVAQRVSTIRNANQIVTLSDDGTIAGIGTHSQLMETCPVYSDIVHSQLSEEELVYERK</sequence>
<dbReference type="InterPro" id="IPR039421">
    <property type="entry name" value="Type_1_exporter"/>
</dbReference>
<evidence type="ECO:0000259" key="10">
    <source>
        <dbReference type="PROSITE" id="PS50893"/>
    </source>
</evidence>
<evidence type="ECO:0000259" key="11">
    <source>
        <dbReference type="PROSITE" id="PS50929"/>
    </source>
</evidence>
<dbReference type="InterPro" id="IPR011527">
    <property type="entry name" value="ABC1_TM_dom"/>
</dbReference>
<dbReference type="InterPro" id="IPR036640">
    <property type="entry name" value="ABC1_TM_sf"/>
</dbReference>
<feature type="domain" description="ABC transmembrane type-1" evidence="11">
    <location>
        <begin position="17"/>
        <end position="299"/>
    </location>
</feature>
<dbReference type="InterPro" id="IPR017871">
    <property type="entry name" value="ABC_transporter-like_CS"/>
</dbReference>
<dbReference type="GO" id="GO:0015421">
    <property type="term" value="F:ABC-type oligopeptide transporter activity"/>
    <property type="evidence" value="ECO:0007669"/>
    <property type="project" value="TreeGrafter"/>
</dbReference>